<proteinExistence type="predicted"/>
<gene>
    <name evidence="1" type="ORF">F4821DRAFT_265920</name>
</gene>
<name>A0ACC0CJ31_9PEZI</name>
<dbReference type="EMBL" id="MU394445">
    <property type="protein sequence ID" value="KAI6080424.1"/>
    <property type="molecule type" value="Genomic_DNA"/>
</dbReference>
<reference evidence="1 2" key="1">
    <citation type="journal article" date="2022" name="New Phytol.">
        <title>Ecological generalism drives hyperdiversity of secondary metabolite gene clusters in xylarialean endophytes.</title>
        <authorList>
            <person name="Franco M.E.E."/>
            <person name="Wisecaver J.H."/>
            <person name="Arnold A.E."/>
            <person name="Ju Y.M."/>
            <person name="Slot J.C."/>
            <person name="Ahrendt S."/>
            <person name="Moore L.P."/>
            <person name="Eastman K.E."/>
            <person name="Scott K."/>
            <person name="Konkel Z."/>
            <person name="Mondo S.J."/>
            <person name="Kuo A."/>
            <person name="Hayes R.D."/>
            <person name="Haridas S."/>
            <person name="Andreopoulos B."/>
            <person name="Riley R."/>
            <person name="LaButti K."/>
            <person name="Pangilinan J."/>
            <person name="Lipzen A."/>
            <person name="Amirebrahimi M."/>
            <person name="Yan J."/>
            <person name="Adam C."/>
            <person name="Keymanesh K."/>
            <person name="Ng V."/>
            <person name="Louie K."/>
            <person name="Northen T."/>
            <person name="Drula E."/>
            <person name="Henrissat B."/>
            <person name="Hsieh H.M."/>
            <person name="Youens-Clark K."/>
            <person name="Lutzoni F."/>
            <person name="Miadlikowska J."/>
            <person name="Eastwood D.C."/>
            <person name="Hamelin R.C."/>
            <person name="Grigoriev I.V."/>
            <person name="U'Ren J.M."/>
        </authorList>
    </citation>
    <scope>NUCLEOTIDE SEQUENCE [LARGE SCALE GENOMIC DNA]</scope>
    <source>
        <strain evidence="1 2">ER1909</strain>
    </source>
</reference>
<accession>A0ACC0CJ31</accession>
<keyword evidence="2" id="KW-1185">Reference proteome</keyword>
<comment type="caution">
    <text evidence="1">The sequence shown here is derived from an EMBL/GenBank/DDBJ whole genome shotgun (WGS) entry which is preliminary data.</text>
</comment>
<sequence>MAGLAQVEYHSSGVAHSVRTLSTYIRDHAWEASAGDLGGDGFEKPLIPASVSDDAQHARRSILSHVSQIQILLEQPADFLQRLARQNQMLACLRWLSEYQVLACIPLQGGVPSNDVAVLLGVPESQLVRIVQMTATEGFLCQPEPGKLAHTALSAPFVEDPSLLDAALFLSEVAAPTAFQMAAATRQWGPSSKGNETPYNIALNTSTAFSSTCQQSPRIRRQWPSYLQYGMGDVEAGVTDVLTKLDWGSLGNSTIVDSTATSVATATKLATLHPSLRFFVQMSSIANSCELSATLASRIVVQQRAAGAPQQIRDAALFIVRLPVTSQVSSSRVSGELNAHIGVLSVNPRARLLLVIPSVLRDAGGGTGTEIEVQARLRDLTFWQLTNEGELEMEALIGLISGVRDGAGQLAIVNKFAATHHPAVAFEIRYRTYAERAPQMQGSAHT</sequence>
<evidence type="ECO:0000313" key="2">
    <source>
        <dbReference type="Proteomes" id="UP001497680"/>
    </source>
</evidence>
<protein>
    <submittedName>
        <fullName evidence="1">Uncharacterized protein</fullName>
    </submittedName>
</protein>
<organism evidence="1 2">
    <name type="scientific">Hypoxylon rubiginosum</name>
    <dbReference type="NCBI Taxonomy" id="110542"/>
    <lineage>
        <taxon>Eukaryota</taxon>
        <taxon>Fungi</taxon>
        <taxon>Dikarya</taxon>
        <taxon>Ascomycota</taxon>
        <taxon>Pezizomycotina</taxon>
        <taxon>Sordariomycetes</taxon>
        <taxon>Xylariomycetidae</taxon>
        <taxon>Xylariales</taxon>
        <taxon>Hypoxylaceae</taxon>
        <taxon>Hypoxylon</taxon>
    </lineage>
</organism>
<dbReference type="Proteomes" id="UP001497680">
    <property type="component" value="Unassembled WGS sequence"/>
</dbReference>
<evidence type="ECO:0000313" key="1">
    <source>
        <dbReference type="EMBL" id="KAI6080424.1"/>
    </source>
</evidence>